<dbReference type="Gene3D" id="3.40.630.30">
    <property type="match status" value="1"/>
</dbReference>
<evidence type="ECO:0000256" key="6">
    <source>
        <dbReference type="ARBA" id="ARBA00048576"/>
    </source>
</evidence>
<dbReference type="SUPFAM" id="SSF55729">
    <property type="entry name" value="Acyl-CoA N-acyltransferases (Nat)"/>
    <property type="match status" value="1"/>
</dbReference>
<accession>A0A4R7B5S6</accession>
<comment type="catalytic activity">
    <reaction evidence="6 8">
        <text>a fatty acyl-[ACP] + S-adenosyl-L-methionine = an N-acyl-L-homoserine lactone + S-methyl-5'-thioadenosine + holo-[ACP] + H(+)</text>
        <dbReference type="Rhea" id="RHEA:10096"/>
        <dbReference type="Rhea" id="RHEA-COMP:9685"/>
        <dbReference type="Rhea" id="RHEA-COMP:14125"/>
        <dbReference type="ChEBI" id="CHEBI:15378"/>
        <dbReference type="ChEBI" id="CHEBI:17509"/>
        <dbReference type="ChEBI" id="CHEBI:55474"/>
        <dbReference type="ChEBI" id="CHEBI:59789"/>
        <dbReference type="ChEBI" id="CHEBI:64479"/>
        <dbReference type="ChEBI" id="CHEBI:138651"/>
        <dbReference type="EC" id="2.3.1.184"/>
    </reaction>
</comment>
<evidence type="ECO:0000313" key="10">
    <source>
        <dbReference type="Proteomes" id="UP000295611"/>
    </source>
</evidence>
<reference evidence="9 10" key="1">
    <citation type="submission" date="2019-03" db="EMBL/GenBank/DDBJ databases">
        <title>Genomic Encyclopedia of Type Strains, Phase III (KMG-III): the genomes of soil and plant-associated and newly described type strains.</title>
        <authorList>
            <person name="Whitman W."/>
        </authorList>
    </citation>
    <scope>NUCLEOTIDE SEQUENCE [LARGE SCALE GENOMIC DNA]</scope>
    <source>
        <strain evidence="9 10">CECT 8976</strain>
    </source>
</reference>
<dbReference type="Proteomes" id="UP000295611">
    <property type="component" value="Unassembled WGS sequence"/>
</dbReference>
<keyword evidence="2 7" id="KW-0673">Quorum sensing</keyword>
<sequence>MNSSALDIQIARRTAWPVSDLENMWRLRAEIFYYQMGWDVHVENGMERDSYDELDPHYLLMKRHDGSVQGCMRLLPTLGPNMLRDVFPSLLRGQPIPADAHTWELSRFVFARSGTAEDHPSRLAQIRAALHQLSCFAQARDIRHFVMVTTPAVQHLLDQLGIRALPLCLSTRFGIDNAVVLDVPLTAANRRAVAPIAIPLTPVSEAYPVRA</sequence>
<keyword evidence="3 8" id="KW-0808">Transferase</keyword>
<dbReference type="AlphaFoldDB" id="A0A4R7B5S6"/>
<evidence type="ECO:0000256" key="5">
    <source>
        <dbReference type="ARBA" id="ARBA00022929"/>
    </source>
</evidence>
<dbReference type="PANTHER" id="PTHR39322">
    <property type="entry name" value="ACYL-HOMOSERINE-LACTONE SYNTHASE"/>
    <property type="match status" value="1"/>
</dbReference>
<dbReference type="GO" id="GO:0009372">
    <property type="term" value="P:quorum sensing"/>
    <property type="evidence" value="ECO:0007669"/>
    <property type="project" value="UniProtKB-UniRule"/>
</dbReference>
<evidence type="ECO:0000256" key="7">
    <source>
        <dbReference type="PROSITE-ProRule" id="PRU00533"/>
    </source>
</evidence>
<dbReference type="InterPro" id="IPR018311">
    <property type="entry name" value="Autoind_synth_CS"/>
</dbReference>
<evidence type="ECO:0000256" key="3">
    <source>
        <dbReference type="ARBA" id="ARBA00022679"/>
    </source>
</evidence>
<evidence type="ECO:0000256" key="8">
    <source>
        <dbReference type="RuleBase" id="RU361135"/>
    </source>
</evidence>
<keyword evidence="4 8" id="KW-0949">S-adenosyl-L-methionine</keyword>
<dbReference type="EC" id="2.3.1.184" evidence="1 8"/>
<dbReference type="PANTHER" id="PTHR39322:SF1">
    <property type="entry name" value="ISOVALERYL-HOMOSERINE LACTONE SYNTHASE"/>
    <property type="match status" value="1"/>
</dbReference>
<dbReference type="EMBL" id="SNZP01000007">
    <property type="protein sequence ID" value="TDR79763.1"/>
    <property type="molecule type" value="Genomic_DNA"/>
</dbReference>
<evidence type="ECO:0000256" key="1">
    <source>
        <dbReference type="ARBA" id="ARBA00012340"/>
    </source>
</evidence>
<gene>
    <name evidence="9" type="ORF">DFP86_107127</name>
</gene>
<dbReference type="PROSITE" id="PS00949">
    <property type="entry name" value="AUTOINDUCER_SYNTH_1"/>
    <property type="match status" value="1"/>
</dbReference>
<keyword evidence="10" id="KW-1185">Reference proteome</keyword>
<dbReference type="PRINTS" id="PR01549">
    <property type="entry name" value="AUTOINDCRSYN"/>
</dbReference>
<comment type="caution">
    <text evidence="9">The sequence shown here is derived from an EMBL/GenBank/DDBJ whole genome shotgun (WGS) entry which is preliminary data.</text>
</comment>
<evidence type="ECO:0000256" key="4">
    <source>
        <dbReference type="ARBA" id="ARBA00022691"/>
    </source>
</evidence>
<proteinExistence type="inferred from homology"/>
<evidence type="ECO:0000256" key="2">
    <source>
        <dbReference type="ARBA" id="ARBA00022654"/>
    </source>
</evidence>
<protein>
    <recommendedName>
        <fullName evidence="1 8">Acyl-homoserine-lactone synthase</fullName>
        <ecNumber evidence="1 8">2.3.1.184</ecNumber>
    </recommendedName>
    <alternativeName>
        <fullName evidence="8">Autoinducer synthesis protein</fullName>
    </alternativeName>
</protein>
<name>A0A4R7B5S6_9NEIS</name>
<evidence type="ECO:0000313" key="9">
    <source>
        <dbReference type="EMBL" id="TDR79763.1"/>
    </source>
</evidence>
<keyword evidence="5 7" id="KW-0071">Autoinducer synthesis</keyword>
<dbReference type="RefSeq" id="WP_133680782.1">
    <property type="nucleotide sequence ID" value="NZ_SNZP01000007.1"/>
</dbReference>
<comment type="similarity">
    <text evidence="7 8">Belongs to the autoinducer synthase family.</text>
</comment>
<dbReference type="Pfam" id="PF00765">
    <property type="entry name" value="Autoind_synth"/>
    <property type="match status" value="1"/>
</dbReference>
<dbReference type="InterPro" id="IPR001690">
    <property type="entry name" value="Autoind_synthase"/>
</dbReference>
<dbReference type="InterPro" id="IPR016181">
    <property type="entry name" value="Acyl_CoA_acyltransferase"/>
</dbReference>
<dbReference type="GO" id="GO:0007165">
    <property type="term" value="P:signal transduction"/>
    <property type="evidence" value="ECO:0007669"/>
    <property type="project" value="TreeGrafter"/>
</dbReference>
<organism evidence="9 10">
    <name type="scientific">Paludibacterium purpuratum</name>
    <dbReference type="NCBI Taxonomy" id="1144873"/>
    <lineage>
        <taxon>Bacteria</taxon>
        <taxon>Pseudomonadati</taxon>
        <taxon>Pseudomonadota</taxon>
        <taxon>Betaproteobacteria</taxon>
        <taxon>Neisseriales</taxon>
        <taxon>Chromobacteriaceae</taxon>
        <taxon>Paludibacterium</taxon>
    </lineage>
</organism>
<dbReference type="GO" id="GO:0061579">
    <property type="term" value="F:N-acyl homoserine lactone synthase activity"/>
    <property type="evidence" value="ECO:0007669"/>
    <property type="project" value="UniProtKB-UniRule"/>
</dbReference>
<dbReference type="PROSITE" id="PS51187">
    <property type="entry name" value="AUTOINDUCER_SYNTH_2"/>
    <property type="match status" value="1"/>
</dbReference>
<dbReference type="OrthoDB" id="6023281at2"/>